<organism evidence="1 2">
    <name type="scientific">Fervidibacillus albus</name>
    <dbReference type="NCBI Taxonomy" id="2980026"/>
    <lineage>
        <taxon>Bacteria</taxon>
        <taxon>Bacillati</taxon>
        <taxon>Bacillota</taxon>
        <taxon>Bacilli</taxon>
        <taxon>Bacillales</taxon>
        <taxon>Bacillaceae</taxon>
        <taxon>Fervidibacillus</taxon>
    </lineage>
</organism>
<dbReference type="InterPro" id="IPR014871">
    <property type="entry name" value="dUTPase/dCTP_pyrophosphatase"/>
</dbReference>
<dbReference type="InterPro" id="IPR016947">
    <property type="entry name" value="UCP030140"/>
</dbReference>
<evidence type="ECO:0000313" key="1">
    <source>
        <dbReference type="EMBL" id="WAA10193.1"/>
    </source>
</evidence>
<proteinExistence type="predicted"/>
<dbReference type="PIRSF" id="PIRSF030140">
    <property type="entry name" value="UCP030140"/>
    <property type="match status" value="1"/>
</dbReference>
<sequence>MDLQRMFAMQRTLDRRIESQHGLEQENLFDRKLLALLVEVGELANETKCFKYWSEKPASPKEKVLEEFVDGWHFILSLGIELRFDQDSYEIPMGDKIIDSTLAFLNVFESIHHFQKEKNKQRYVSLIQSYVVLGTTLGFTEKDIFSAYVQKNELNHQRQDDGY</sequence>
<dbReference type="CDD" id="cd11527">
    <property type="entry name" value="NTP-PPase_dUTPase"/>
    <property type="match status" value="1"/>
</dbReference>
<keyword evidence="2" id="KW-1185">Reference proteome</keyword>
<dbReference type="EMBL" id="CP106878">
    <property type="protein sequence ID" value="WAA10193.1"/>
    <property type="molecule type" value="Genomic_DNA"/>
</dbReference>
<accession>A0A9E8LV10</accession>
<evidence type="ECO:0000313" key="2">
    <source>
        <dbReference type="Proteomes" id="UP001164718"/>
    </source>
</evidence>
<reference evidence="1" key="1">
    <citation type="submission" date="2022-09" db="EMBL/GenBank/DDBJ databases">
        <title>Complete Genomes of Fervidibacillus albus and Fervidibacillus halotolerans isolated from tidal flat sediments.</title>
        <authorList>
            <person name="Kwon K.K."/>
            <person name="Yang S.-H."/>
            <person name="Park M.J."/>
            <person name="Oh H.-M."/>
        </authorList>
    </citation>
    <scope>NUCLEOTIDE SEQUENCE</scope>
    <source>
        <strain evidence="1">MEBiC13591</strain>
    </source>
</reference>
<dbReference type="SUPFAM" id="SSF101386">
    <property type="entry name" value="all-alpha NTP pyrophosphatases"/>
    <property type="match status" value="1"/>
</dbReference>
<dbReference type="RefSeq" id="WP_275417978.1">
    <property type="nucleotide sequence ID" value="NZ_CP106878.1"/>
</dbReference>
<name>A0A9E8LV10_9BACI</name>
<dbReference type="Pfam" id="PF08761">
    <property type="entry name" value="dUTPase_2"/>
    <property type="match status" value="1"/>
</dbReference>
<protein>
    <submittedName>
        <fullName evidence="1">dUTP diphosphatase</fullName>
    </submittedName>
</protein>
<dbReference type="Gene3D" id="1.10.4010.10">
    <property type="entry name" value="Type II deoxyuridine triphosphatase"/>
    <property type="match status" value="1"/>
</dbReference>
<gene>
    <name evidence="1" type="ORF">OE104_02285</name>
</gene>
<dbReference type="Proteomes" id="UP001164718">
    <property type="component" value="Chromosome"/>
</dbReference>
<dbReference type="AlphaFoldDB" id="A0A9E8LV10"/>
<dbReference type="KEGG" id="faf:OE104_02285"/>